<evidence type="ECO:0008006" key="6">
    <source>
        <dbReference type="Google" id="ProtNLM"/>
    </source>
</evidence>
<keyword evidence="3" id="KW-0472">Membrane</keyword>
<feature type="non-terminal residue" evidence="4">
    <location>
        <position position="272"/>
    </location>
</feature>
<evidence type="ECO:0000313" key="5">
    <source>
        <dbReference type="Proteomes" id="UP001138751"/>
    </source>
</evidence>
<evidence type="ECO:0000313" key="4">
    <source>
        <dbReference type="EMBL" id="MBR0673372.1"/>
    </source>
</evidence>
<organism evidence="4 5">
    <name type="scientific">Neoroseomonas soli</name>
    <dbReference type="NCBI Taxonomy" id="1081025"/>
    <lineage>
        <taxon>Bacteria</taxon>
        <taxon>Pseudomonadati</taxon>
        <taxon>Pseudomonadota</taxon>
        <taxon>Alphaproteobacteria</taxon>
        <taxon>Acetobacterales</taxon>
        <taxon>Acetobacteraceae</taxon>
        <taxon>Neoroseomonas</taxon>
    </lineage>
</organism>
<name>A0A9X9X1U3_9PROT</name>
<sequence>MARSADRRRGRGGLDVWPGYVDALSTLLMVIIFVLLVFVLAQGFLSVALSTRDRALDRLNRQVAELAELLALERGQAEELRSNLSRAGEELAAAAAARDTAVRSLTEAREERERLAVERDTARAERERLVARIADLGLADRAAAERVATLERQLGEALARAERVGGDAARTARDLTETRRGLSEAEQRRAAVERQAATTAAQLNAARQELEALRNEAMALDRQVRADRATIEARLADLARLTQQVQALTALRDDLERQAQQALARAEAEERA</sequence>
<keyword evidence="1" id="KW-0175">Coiled coil</keyword>
<feature type="region of interest" description="Disordered" evidence="2">
    <location>
        <begin position="165"/>
        <end position="186"/>
    </location>
</feature>
<evidence type="ECO:0000256" key="2">
    <source>
        <dbReference type="SAM" id="MobiDB-lite"/>
    </source>
</evidence>
<comment type="caution">
    <text evidence="4">The sequence shown here is derived from an EMBL/GenBank/DDBJ whole genome shotgun (WGS) entry which is preliminary data.</text>
</comment>
<keyword evidence="5" id="KW-1185">Reference proteome</keyword>
<evidence type="ECO:0000256" key="1">
    <source>
        <dbReference type="SAM" id="Coils"/>
    </source>
</evidence>
<feature type="transmembrane region" description="Helical" evidence="3">
    <location>
        <begin position="27"/>
        <end position="49"/>
    </location>
</feature>
<feature type="coiled-coil region" evidence="1">
    <location>
        <begin position="56"/>
        <end position="132"/>
    </location>
</feature>
<dbReference type="EMBL" id="JAAEDM010000068">
    <property type="protein sequence ID" value="MBR0673372.1"/>
    <property type="molecule type" value="Genomic_DNA"/>
</dbReference>
<keyword evidence="3" id="KW-0812">Transmembrane</keyword>
<dbReference type="AlphaFoldDB" id="A0A9X9X1U3"/>
<proteinExistence type="predicted"/>
<reference evidence="4" key="2">
    <citation type="journal article" date="2021" name="Syst. Appl. Microbiol.">
        <title>Roseomonas hellenica sp. nov., isolated from roots of wild-growing Alkanna tinctoria.</title>
        <authorList>
            <person name="Rat A."/>
            <person name="Naranjo H.D."/>
            <person name="Lebbe L."/>
            <person name="Cnockaert M."/>
            <person name="Krigas N."/>
            <person name="Grigoriadou K."/>
            <person name="Maloupa E."/>
            <person name="Willems A."/>
        </authorList>
    </citation>
    <scope>NUCLEOTIDE SEQUENCE</scope>
    <source>
        <strain evidence="4">LMG 31231</strain>
    </source>
</reference>
<accession>A0A9X9X1U3</accession>
<protein>
    <recommendedName>
        <fullName evidence="6">Peptidoglycan-binding protein</fullName>
    </recommendedName>
</protein>
<reference evidence="4" key="1">
    <citation type="submission" date="2020-01" db="EMBL/GenBank/DDBJ databases">
        <authorList>
            <person name="Rat A."/>
        </authorList>
    </citation>
    <scope>NUCLEOTIDE SEQUENCE</scope>
    <source>
        <strain evidence="4">LMG 31231</strain>
    </source>
</reference>
<keyword evidence="3" id="KW-1133">Transmembrane helix</keyword>
<evidence type="ECO:0000256" key="3">
    <source>
        <dbReference type="SAM" id="Phobius"/>
    </source>
</evidence>
<dbReference type="Proteomes" id="UP001138751">
    <property type="component" value="Unassembled WGS sequence"/>
</dbReference>
<gene>
    <name evidence="4" type="ORF">GXW76_19520</name>
</gene>